<evidence type="ECO:0000313" key="1">
    <source>
        <dbReference type="EMBL" id="MPM01076.1"/>
    </source>
</evidence>
<reference evidence="1" key="1">
    <citation type="submission" date="2019-08" db="EMBL/GenBank/DDBJ databases">
        <authorList>
            <person name="Kucharzyk K."/>
            <person name="Murdoch R.W."/>
            <person name="Higgins S."/>
            <person name="Loffler F."/>
        </authorList>
    </citation>
    <scope>NUCLEOTIDE SEQUENCE</scope>
</reference>
<dbReference type="PANTHER" id="PTHR47328:SF1">
    <property type="entry name" value="RUTC FAMILY PROTEIN YOAB"/>
    <property type="match status" value="1"/>
</dbReference>
<dbReference type="CDD" id="cd06150">
    <property type="entry name" value="YjgF_YER057c_UK114_like_2"/>
    <property type="match status" value="1"/>
</dbReference>
<dbReference type="InterPro" id="IPR006175">
    <property type="entry name" value="YjgF/YER057c/UK114"/>
</dbReference>
<dbReference type="Gene3D" id="3.30.1330.40">
    <property type="entry name" value="RutC-like"/>
    <property type="match status" value="1"/>
</dbReference>
<dbReference type="EMBL" id="VSSQ01000772">
    <property type="protein sequence ID" value="MPM01076.1"/>
    <property type="molecule type" value="Genomic_DNA"/>
</dbReference>
<proteinExistence type="predicted"/>
<name>A0A644WB74_9ZZZZ</name>
<organism evidence="1">
    <name type="scientific">bioreactor metagenome</name>
    <dbReference type="NCBI Taxonomy" id="1076179"/>
    <lineage>
        <taxon>unclassified sequences</taxon>
        <taxon>metagenomes</taxon>
        <taxon>ecological metagenomes</taxon>
    </lineage>
</organism>
<dbReference type="Pfam" id="PF01042">
    <property type="entry name" value="Ribonuc_L-PSP"/>
    <property type="match status" value="1"/>
</dbReference>
<evidence type="ECO:0008006" key="2">
    <source>
        <dbReference type="Google" id="ProtNLM"/>
    </source>
</evidence>
<dbReference type="AlphaFoldDB" id="A0A644WB74"/>
<accession>A0A644WB74</accession>
<dbReference type="InterPro" id="IPR035959">
    <property type="entry name" value="RutC-like_sf"/>
</dbReference>
<comment type="caution">
    <text evidence="1">The sequence shown here is derived from an EMBL/GenBank/DDBJ whole genome shotgun (WGS) entry which is preliminary data.</text>
</comment>
<dbReference type="InterPro" id="IPR035709">
    <property type="entry name" value="YoaB-like"/>
</dbReference>
<dbReference type="SUPFAM" id="SSF55298">
    <property type="entry name" value="YjgF-like"/>
    <property type="match status" value="1"/>
</dbReference>
<gene>
    <name evidence="1" type="ORF">SDC9_47314</name>
</gene>
<dbReference type="PANTHER" id="PTHR47328">
    <property type="match status" value="1"/>
</dbReference>
<sequence>MELERYEQDARMSDAVAYGDTVYIGGQVCTERAGIQEQAEDTLAIIDRLLLCAGTDKSKILNVMIYLSDMRNLPAFNAVWDAWIAPGCAPARACVGAQMAKPECLVELCVTAAR</sequence>
<protein>
    <recommendedName>
        <fullName evidence="2">2-iminobutanoate/2-iminopropanoate deaminase</fullName>
    </recommendedName>
</protein>